<organism evidence="2 3">
    <name type="scientific">Geopseudomonas aromaticivorans</name>
    <dbReference type="NCBI Taxonomy" id="2849492"/>
    <lineage>
        <taxon>Bacteria</taxon>
        <taxon>Pseudomonadati</taxon>
        <taxon>Pseudomonadota</taxon>
        <taxon>Gammaproteobacteria</taxon>
        <taxon>Pseudomonadales</taxon>
        <taxon>Pseudomonadaceae</taxon>
        <taxon>Geopseudomonas</taxon>
    </lineage>
</organism>
<dbReference type="EMBL" id="JAHRGL010000080">
    <property type="protein sequence ID" value="MBV2135092.1"/>
    <property type="molecule type" value="Genomic_DNA"/>
</dbReference>
<evidence type="ECO:0000313" key="2">
    <source>
        <dbReference type="EMBL" id="MBV2135092.1"/>
    </source>
</evidence>
<feature type="signal peptide" evidence="1">
    <location>
        <begin position="1"/>
        <end position="20"/>
    </location>
</feature>
<dbReference type="Proteomes" id="UP000813068">
    <property type="component" value="Unassembled WGS sequence"/>
</dbReference>
<dbReference type="InterPro" id="IPR007410">
    <property type="entry name" value="LpqE-like"/>
</dbReference>
<accession>A0ABS6N3J2</accession>
<dbReference type="InterPro" id="IPR058248">
    <property type="entry name" value="Lxx211020-like"/>
</dbReference>
<evidence type="ECO:0000256" key="1">
    <source>
        <dbReference type="SAM" id="SignalP"/>
    </source>
</evidence>
<reference evidence="2 3" key="1">
    <citation type="submission" date="2021-06" db="EMBL/GenBank/DDBJ databases">
        <title>Differences between aerobic and microaerobic xylene degrading microbial communities.</title>
        <authorList>
            <person name="Banerjee S."/>
            <person name="Tancsics A."/>
        </authorList>
    </citation>
    <scope>NUCLEOTIDE SEQUENCE [LARGE SCALE GENOMIC DNA]</scope>
    <source>
        <strain evidence="2 3">MAP12</strain>
    </source>
</reference>
<keyword evidence="3" id="KW-1185">Reference proteome</keyword>
<feature type="chain" id="PRO_5047488044" evidence="1">
    <location>
        <begin position="21"/>
        <end position="163"/>
    </location>
</feature>
<gene>
    <name evidence="2" type="ORF">KRX52_20160</name>
</gene>
<dbReference type="RefSeq" id="WP_217683518.1">
    <property type="nucleotide sequence ID" value="NZ_JAHRGL010000080.1"/>
</dbReference>
<dbReference type="PANTHER" id="PTHR36302:SF1">
    <property type="entry name" value="COPPER CHAPERONE PCU(A)C"/>
    <property type="match status" value="1"/>
</dbReference>
<sequence length="163" mass="17432">MLIRTLSLAALLACALPSFAQDYKVGDLTVSQPWSRELPPNAPAGAAYFTLHNQGAQADRLIGASTSRAQKSELHTHVHQNGLMKMQQIPALDIPAKGEVVFQPGGNHVMLFGLGKPLTAGEQFPLTLEFEKAGKVEVQVEVKTADGHAGHGMPMQHGEHSGH</sequence>
<name>A0ABS6N3J2_9GAMM</name>
<comment type="caution">
    <text evidence="2">The sequence shown here is derived from an EMBL/GenBank/DDBJ whole genome shotgun (WGS) entry which is preliminary data.</text>
</comment>
<dbReference type="Pfam" id="PF04314">
    <property type="entry name" value="PCuAC"/>
    <property type="match status" value="1"/>
</dbReference>
<protein>
    <submittedName>
        <fullName evidence="2">Copper chaperone PCu(A)C</fullName>
    </submittedName>
</protein>
<keyword evidence="1" id="KW-0732">Signal</keyword>
<proteinExistence type="predicted"/>
<dbReference type="PANTHER" id="PTHR36302">
    <property type="entry name" value="BLR7088 PROTEIN"/>
    <property type="match status" value="1"/>
</dbReference>
<evidence type="ECO:0000313" key="3">
    <source>
        <dbReference type="Proteomes" id="UP000813068"/>
    </source>
</evidence>